<gene>
    <name evidence="10" type="ORF">RHSIM_Rhsim08G0135500</name>
</gene>
<keyword evidence="4" id="KW-0540">Nuclease</keyword>
<dbReference type="GO" id="GO:0004518">
    <property type="term" value="F:nuclease activity"/>
    <property type="evidence" value="ECO:0007669"/>
    <property type="project" value="UniProtKB-KW"/>
</dbReference>
<dbReference type="InterPro" id="IPR027806">
    <property type="entry name" value="HARBI1_dom"/>
</dbReference>
<keyword evidence="6" id="KW-0378">Hydrolase</keyword>
<comment type="subcellular location">
    <subcellularLocation>
        <location evidence="2">Nucleus</location>
    </subcellularLocation>
</comment>
<dbReference type="GO" id="GO:0005634">
    <property type="term" value="C:nucleus"/>
    <property type="evidence" value="ECO:0007669"/>
    <property type="project" value="UniProtKB-SubCell"/>
</dbReference>
<evidence type="ECO:0000256" key="5">
    <source>
        <dbReference type="ARBA" id="ARBA00022723"/>
    </source>
</evidence>
<comment type="caution">
    <text evidence="10">The sequence shown here is derived from an EMBL/GenBank/DDBJ whole genome shotgun (WGS) entry which is preliminary data.</text>
</comment>
<dbReference type="OrthoDB" id="1851308at2759"/>
<evidence type="ECO:0000256" key="7">
    <source>
        <dbReference type="ARBA" id="ARBA00023242"/>
    </source>
</evidence>
<dbReference type="InterPro" id="IPR058353">
    <property type="entry name" value="DUF8040"/>
</dbReference>
<dbReference type="Proteomes" id="UP000626092">
    <property type="component" value="Unassembled WGS sequence"/>
</dbReference>
<evidence type="ECO:0000256" key="3">
    <source>
        <dbReference type="ARBA" id="ARBA00006958"/>
    </source>
</evidence>
<dbReference type="Pfam" id="PF13359">
    <property type="entry name" value="DDE_Tnp_4"/>
    <property type="match status" value="1"/>
</dbReference>
<comment type="cofactor">
    <cofactor evidence="1">
        <name>a divalent metal cation</name>
        <dbReference type="ChEBI" id="CHEBI:60240"/>
    </cofactor>
</comment>
<feature type="domain" description="DDE Tnp4" evidence="8">
    <location>
        <begin position="133"/>
        <end position="237"/>
    </location>
</feature>
<feature type="domain" description="DUF8040" evidence="9">
    <location>
        <begin position="21"/>
        <end position="96"/>
    </location>
</feature>
<name>A0A834GJH0_RHOSS</name>
<evidence type="ECO:0000256" key="2">
    <source>
        <dbReference type="ARBA" id="ARBA00004123"/>
    </source>
</evidence>
<dbReference type="AlphaFoldDB" id="A0A834GJH0"/>
<reference evidence="10" key="1">
    <citation type="submission" date="2019-11" db="EMBL/GenBank/DDBJ databases">
        <authorList>
            <person name="Liu Y."/>
            <person name="Hou J."/>
            <person name="Li T.-Q."/>
            <person name="Guan C.-H."/>
            <person name="Wu X."/>
            <person name="Wu H.-Z."/>
            <person name="Ling F."/>
            <person name="Zhang R."/>
            <person name="Shi X.-G."/>
            <person name="Ren J.-P."/>
            <person name="Chen E.-F."/>
            <person name="Sun J.-M."/>
        </authorList>
    </citation>
    <scope>NUCLEOTIDE SEQUENCE</scope>
    <source>
        <strain evidence="10">Adult_tree_wgs_1</strain>
        <tissue evidence="10">Leaves</tissue>
    </source>
</reference>
<organism evidence="10 11">
    <name type="scientific">Rhododendron simsii</name>
    <name type="common">Sims's rhododendron</name>
    <dbReference type="NCBI Taxonomy" id="118357"/>
    <lineage>
        <taxon>Eukaryota</taxon>
        <taxon>Viridiplantae</taxon>
        <taxon>Streptophyta</taxon>
        <taxon>Embryophyta</taxon>
        <taxon>Tracheophyta</taxon>
        <taxon>Spermatophyta</taxon>
        <taxon>Magnoliopsida</taxon>
        <taxon>eudicotyledons</taxon>
        <taxon>Gunneridae</taxon>
        <taxon>Pentapetalae</taxon>
        <taxon>asterids</taxon>
        <taxon>Ericales</taxon>
        <taxon>Ericaceae</taxon>
        <taxon>Ericoideae</taxon>
        <taxon>Rhodoreae</taxon>
        <taxon>Rhododendron</taxon>
    </lineage>
</organism>
<evidence type="ECO:0000256" key="4">
    <source>
        <dbReference type="ARBA" id="ARBA00022722"/>
    </source>
</evidence>
<keyword evidence="11" id="KW-1185">Reference proteome</keyword>
<proteinExistence type="inferred from homology"/>
<dbReference type="GO" id="GO:0046872">
    <property type="term" value="F:metal ion binding"/>
    <property type="evidence" value="ECO:0007669"/>
    <property type="project" value="UniProtKB-KW"/>
</dbReference>
<comment type="similarity">
    <text evidence="3">Belongs to the HARBI1 family.</text>
</comment>
<dbReference type="PANTHER" id="PTHR22930:SF268">
    <property type="entry name" value="NUCLEASE HARBI1"/>
    <property type="match status" value="1"/>
</dbReference>
<accession>A0A834GJH0</accession>
<sequence length="441" mass="50373">MDNEKVRDDLMTRLQFQFKKSHHDIIRMGPHAFRHLCDLLERFGGLKPAKHVTIEEQVTKGLYLLSHSATNSEVSFLFRRSGETISRHFHRFLGAVRSMEEYFLKQPDGSRVPLEISSSNGFYPYFKDIVGALDGTHVGVKISNKDAPRYHGRKGYPTLNVLAVCTFDLRFTYVLPRWEGTATDSRIIKNELTREDKRRIPKGKYYLVDAGCMLRSGLIAPYRGNTQPNYSVDTQFDIILACCIIHNFLMGVDPDEELIGEVDQELARRPVQPSAEKWMTTPISNYDKLAEIFEKDRANGEGAEIAKEKLRRWFNSTTDAPTNTIESVDHMVSQNEATLENYINLDEVDMLSAKNESSSKKKRRLPCGERAEVEEIKTAMEDIASAIREGNVVMEKAHGCVSTRQLHKALEEIGIEPWWFAVTFSLWWNESSGRAITIFAL</sequence>
<evidence type="ECO:0008006" key="12">
    <source>
        <dbReference type="Google" id="ProtNLM"/>
    </source>
</evidence>
<dbReference type="InterPro" id="IPR045249">
    <property type="entry name" value="HARBI1-like"/>
</dbReference>
<dbReference type="GO" id="GO:0016787">
    <property type="term" value="F:hydrolase activity"/>
    <property type="evidence" value="ECO:0007669"/>
    <property type="project" value="UniProtKB-KW"/>
</dbReference>
<evidence type="ECO:0000256" key="6">
    <source>
        <dbReference type="ARBA" id="ARBA00022801"/>
    </source>
</evidence>
<dbReference type="Pfam" id="PF26138">
    <property type="entry name" value="DUF8040"/>
    <property type="match status" value="1"/>
</dbReference>
<evidence type="ECO:0000259" key="9">
    <source>
        <dbReference type="Pfam" id="PF26138"/>
    </source>
</evidence>
<protein>
    <recommendedName>
        <fullName evidence="12">DDE Tnp4 domain-containing protein</fullName>
    </recommendedName>
</protein>
<evidence type="ECO:0000259" key="8">
    <source>
        <dbReference type="Pfam" id="PF13359"/>
    </source>
</evidence>
<keyword evidence="7" id="KW-0539">Nucleus</keyword>
<evidence type="ECO:0000313" key="10">
    <source>
        <dbReference type="EMBL" id="KAF7135105.1"/>
    </source>
</evidence>
<keyword evidence="5" id="KW-0479">Metal-binding</keyword>
<evidence type="ECO:0000256" key="1">
    <source>
        <dbReference type="ARBA" id="ARBA00001968"/>
    </source>
</evidence>
<dbReference type="PANTHER" id="PTHR22930">
    <property type="match status" value="1"/>
</dbReference>
<dbReference type="EMBL" id="WJXA01000008">
    <property type="protein sequence ID" value="KAF7135105.1"/>
    <property type="molecule type" value="Genomic_DNA"/>
</dbReference>
<evidence type="ECO:0000313" key="11">
    <source>
        <dbReference type="Proteomes" id="UP000626092"/>
    </source>
</evidence>